<dbReference type="Pfam" id="PF00169">
    <property type="entry name" value="PH"/>
    <property type="match status" value="2"/>
</dbReference>
<accession>A0ABM1NGN1</accession>
<dbReference type="PANTHER" id="PTHR17271:SF1">
    <property type="entry name" value="PROTEIN OUTSPREAD"/>
    <property type="match status" value="1"/>
</dbReference>
<evidence type="ECO:0000256" key="1">
    <source>
        <dbReference type="SAM" id="Coils"/>
    </source>
</evidence>
<feature type="coiled-coil region" evidence="1">
    <location>
        <begin position="1384"/>
        <end position="1472"/>
    </location>
</feature>
<proteinExistence type="predicted"/>
<organism evidence="4 5">
    <name type="scientific">Nicrophorus vespilloides</name>
    <name type="common">Boreal carrion beetle</name>
    <dbReference type="NCBI Taxonomy" id="110193"/>
    <lineage>
        <taxon>Eukaryota</taxon>
        <taxon>Metazoa</taxon>
        <taxon>Ecdysozoa</taxon>
        <taxon>Arthropoda</taxon>
        <taxon>Hexapoda</taxon>
        <taxon>Insecta</taxon>
        <taxon>Pterygota</taxon>
        <taxon>Neoptera</taxon>
        <taxon>Endopterygota</taxon>
        <taxon>Coleoptera</taxon>
        <taxon>Polyphaga</taxon>
        <taxon>Staphyliniformia</taxon>
        <taxon>Silphidae</taxon>
        <taxon>Nicrophorinae</taxon>
        <taxon>Nicrophorus</taxon>
    </lineage>
</organism>
<feature type="coiled-coil region" evidence="1">
    <location>
        <begin position="1506"/>
        <end position="1533"/>
    </location>
</feature>
<keyword evidence="1" id="KW-0175">Coiled coil</keyword>
<dbReference type="InterPro" id="IPR011993">
    <property type="entry name" value="PH-like_dom_sf"/>
</dbReference>
<dbReference type="SUPFAM" id="SSF50729">
    <property type="entry name" value="PH domain-like"/>
    <property type="match status" value="2"/>
</dbReference>
<dbReference type="Proteomes" id="UP000695000">
    <property type="component" value="Unplaced"/>
</dbReference>
<name>A0ABM1NGN1_NICVS</name>
<feature type="coiled-coil region" evidence="1">
    <location>
        <begin position="482"/>
        <end position="509"/>
    </location>
</feature>
<dbReference type="InterPro" id="IPR052223">
    <property type="entry name" value="Actin_Cytoskeleton_Reg"/>
</dbReference>
<dbReference type="PANTHER" id="PTHR17271">
    <property type="entry name" value="PLECKSTRIN HOMOLOGY PH DOMAIN-CONTAINING PROTEIN"/>
    <property type="match status" value="1"/>
</dbReference>
<feature type="compositionally biased region" description="Basic and acidic residues" evidence="2">
    <location>
        <begin position="405"/>
        <end position="419"/>
    </location>
</feature>
<feature type="region of interest" description="Disordered" evidence="2">
    <location>
        <begin position="151"/>
        <end position="246"/>
    </location>
</feature>
<feature type="region of interest" description="Disordered" evidence="2">
    <location>
        <begin position="383"/>
        <end position="476"/>
    </location>
</feature>
<feature type="compositionally biased region" description="Basic and acidic residues" evidence="2">
    <location>
        <begin position="196"/>
        <end position="214"/>
    </location>
</feature>
<feature type="domain" description="PH" evidence="3">
    <location>
        <begin position="290"/>
        <end position="385"/>
    </location>
</feature>
<feature type="domain" description="PH" evidence="3">
    <location>
        <begin position="40"/>
        <end position="146"/>
    </location>
</feature>
<protein>
    <submittedName>
        <fullName evidence="5">Protein outspread isoform X1</fullName>
    </submittedName>
</protein>
<evidence type="ECO:0000313" key="5">
    <source>
        <dbReference type="RefSeq" id="XP_017785981.1"/>
    </source>
</evidence>
<evidence type="ECO:0000256" key="2">
    <source>
        <dbReference type="SAM" id="MobiDB-lite"/>
    </source>
</evidence>
<feature type="compositionally biased region" description="Polar residues" evidence="2">
    <location>
        <begin position="183"/>
        <end position="193"/>
    </location>
</feature>
<gene>
    <name evidence="5" type="primary">LOC108569083</name>
</gene>
<dbReference type="InterPro" id="IPR001849">
    <property type="entry name" value="PH_domain"/>
</dbReference>
<dbReference type="PROSITE" id="PS50003">
    <property type="entry name" value="PH_DOMAIN"/>
    <property type="match status" value="2"/>
</dbReference>
<dbReference type="RefSeq" id="XP_017785981.1">
    <property type="nucleotide sequence ID" value="XM_017930492.1"/>
</dbReference>
<feature type="compositionally biased region" description="Polar residues" evidence="2">
    <location>
        <begin position="451"/>
        <end position="462"/>
    </location>
</feature>
<keyword evidence="4" id="KW-1185">Reference proteome</keyword>
<dbReference type="Gene3D" id="2.30.29.30">
    <property type="entry name" value="Pleckstrin-homology domain (PH domain)/Phosphotyrosine-binding domain (PTB)"/>
    <property type="match status" value="2"/>
</dbReference>
<dbReference type="CDD" id="cd01236">
    <property type="entry name" value="PH_RIP"/>
    <property type="match status" value="1"/>
</dbReference>
<evidence type="ECO:0000313" key="4">
    <source>
        <dbReference type="Proteomes" id="UP000695000"/>
    </source>
</evidence>
<feature type="coiled-coil region" evidence="1">
    <location>
        <begin position="549"/>
        <end position="604"/>
    </location>
</feature>
<dbReference type="SMART" id="SM00233">
    <property type="entry name" value="PH"/>
    <property type="match status" value="2"/>
</dbReference>
<reference evidence="5" key="1">
    <citation type="submission" date="2025-08" db="UniProtKB">
        <authorList>
            <consortium name="RefSeq"/>
        </authorList>
    </citation>
    <scope>IDENTIFICATION</scope>
    <source>
        <tissue evidence="5">Whole Larva</tissue>
    </source>
</reference>
<dbReference type="GeneID" id="108569083"/>
<sequence length="1538" mass="176289">MSHCKKFTPNIFNKIKCSNCFRQKEEHSAEALECNRASRSIARSGYLFVAPDWDFSVPLNRTKRWQRRWFVLYDDGELNYSVDEHPETVPQGSVDMSQVLEVTGAEQITGHPHSLALTGPDRVTFVKAASREDARWWAELLAVFPRRHKRNATFPGGRASPSLPQLGRSASPQPPRPRHLSCTGPSPRTNFTTPPLKEERESPNREDVRPKWPHDISTSVPLTIEPTPSPRIDYVMSSGSPPTRDKLRCEDKAQARVRQDWRKERFRDIATALTDRSPESSLALPAEGLLHLKKGWLWFKDHNNGEWQRLWWVLCGPTLSAYKDQDEQAIPEVSVELSTVTNYSEIQTETRYGFQIQWSGPTLTLSAITSSIRSNWMQAFKKAAPNTEAPSTPATPRSALLSSDEEYRTASEGGRRDSEDWSEYNPTSPMEKKTLLGRVRDRNRLRPKLPRSQSRQSTVDSVSTDELDTGFKDNDQTMTAEVDDLKKQLTNASNDLQMLESEITRLKKQQTDSVIREKQSKESIYNLEMIEKELSQKIKHADEKFSKEQKIWSRRISDYERDVSEAEDKCNSLSRELQTKQRIVTSLQEELKCANERLSRHRLDNDRMFKKLQEIEGKNLNKSKRMASLTDLTDIDLDIDLDNLNQNELIEQCIDLRSRFEKAVVEIRAVKKELRESHLKYDELELENVSLKSSLDMAEQESQAQSTLMASRVQDLTNKYATVEKQARSLKSKLQDSREKRRSLSLKGRENFSINKEVEDKVTELEAKILSLEHGRSRRKHKRDRSTEVSSPIEDKVLRRIRRKSLDSATSSEPMKLLMRLSALETKVNLVNTSNESLMNNSFNELNKTEDTNNIISADSILRLAKDKFVDCRKTLTQHIKKKDIDCLTALETCFDELDNIFKIKFGESEISVVSMSAKSVVLQLENLLREKLKDLEEKKNVLREAGELDQNAKMEIFAEKIAFENLVIGRIEEAVKLQLTSDNSCERLLSKETVETANLLAKLELKLTEESRFETPNCLTSIASLTKVLTKRLLYCANGLTYPKAVPIPRNLIPAIKYLEEEQNKVANLLSIYKTNKLPKLAEALALESLSLSNDESCRLNIDEATIWNASREIINSELITSEINHVLMRTAQNYETISSSDQNNFFTFFAYERAMLELWSDAVENSLRVDMERYIEELNVLYELALAKIQRQNCRRGSESDKAISSGSLLKEFADIIAHKALIDSRISVLRGETENMSNQSDEGSNFVINIFDLESCWDCLENLELVDVREDLQAEFKSMLGNVKHSIPHDLYLGVELVQLASAIKDLEADIVSLGNVIGANIQTNGACEDFKDILARCGHLRQNLKDIEQNVLLMKNNPNNRCEDEERKQIYLGTEYLNHVRSLRAAYREALSNCESEKQQRDLETLQLLCERVLVAMEQWHRKTLQDLRDCHGRELQALRQEKEQALAEETQATLAALDAMRKAHEAEVLREVARFKQNFAREQQSEMLELKERLSVKCLEAAALHEQLGSATRQLSHAQQQILQLERSPFQVN</sequence>
<feature type="compositionally biased region" description="Basic and acidic residues" evidence="2">
    <location>
        <begin position="430"/>
        <end position="444"/>
    </location>
</feature>
<evidence type="ECO:0000259" key="3">
    <source>
        <dbReference type="PROSITE" id="PS50003"/>
    </source>
</evidence>
<feature type="coiled-coil region" evidence="1">
    <location>
        <begin position="667"/>
        <end position="775"/>
    </location>
</feature>